<gene>
    <name evidence="5" type="ORF">TRITD_4Bv1G056090</name>
</gene>
<accession>A0A9R0SZ28</accession>
<dbReference type="InterPro" id="IPR008906">
    <property type="entry name" value="HATC_C_dom"/>
</dbReference>
<dbReference type="SUPFAM" id="SSF53098">
    <property type="entry name" value="Ribonuclease H-like"/>
    <property type="match status" value="1"/>
</dbReference>
<evidence type="ECO:0000256" key="2">
    <source>
        <dbReference type="SAM" id="MobiDB-lite"/>
    </source>
</evidence>
<dbReference type="OMA" id="ANDIGCA"/>
<dbReference type="Pfam" id="PF05699">
    <property type="entry name" value="Dimer_Tnp_hAT"/>
    <property type="match status" value="1"/>
</dbReference>
<evidence type="ECO:0000313" key="6">
    <source>
        <dbReference type="Proteomes" id="UP000324705"/>
    </source>
</evidence>
<name>A0A9R0SZ28_TRITD</name>
<reference evidence="5 6" key="1">
    <citation type="submission" date="2017-09" db="EMBL/GenBank/DDBJ databases">
        <authorList>
            <consortium name="International Durum Wheat Genome Sequencing Consortium (IDWGSC)"/>
            <person name="Milanesi L."/>
        </authorList>
    </citation>
    <scope>NUCLEOTIDE SEQUENCE [LARGE SCALE GENOMIC DNA]</scope>
    <source>
        <strain evidence="6">cv. Svevo</strain>
    </source>
</reference>
<dbReference type="SMART" id="SM00614">
    <property type="entry name" value="ZnF_BED"/>
    <property type="match status" value="1"/>
</dbReference>
<feature type="compositionally biased region" description="Acidic residues" evidence="2">
    <location>
        <begin position="24"/>
        <end position="58"/>
    </location>
</feature>
<evidence type="ECO:0000259" key="3">
    <source>
        <dbReference type="Pfam" id="PF05699"/>
    </source>
</evidence>
<keyword evidence="1" id="KW-0238">DNA-binding</keyword>
<feature type="domain" description="hAT-like transposase RNase-H fold" evidence="4">
    <location>
        <begin position="443"/>
        <end position="547"/>
    </location>
</feature>
<dbReference type="SUPFAM" id="SSF140996">
    <property type="entry name" value="Hermes dimerisation domain"/>
    <property type="match status" value="1"/>
</dbReference>
<dbReference type="GO" id="GO:0003677">
    <property type="term" value="F:DNA binding"/>
    <property type="evidence" value="ECO:0007669"/>
    <property type="project" value="UniProtKB-KW"/>
</dbReference>
<dbReference type="InterPro" id="IPR012337">
    <property type="entry name" value="RNaseH-like_sf"/>
</dbReference>
<dbReference type="GO" id="GO:0046983">
    <property type="term" value="F:protein dimerization activity"/>
    <property type="evidence" value="ECO:0007669"/>
    <property type="project" value="InterPro"/>
</dbReference>
<feature type="domain" description="HAT C-terminal dimerisation" evidence="3">
    <location>
        <begin position="591"/>
        <end position="674"/>
    </location>
</feature>
<evidence type="ECO:0000256" key="1">
    <source>
        <dbReference type="ARBA" id="ARBA00023125"/>
    </source>
</evidence>
<dbReference type="InterPro" id="IPR052035">
    <property type="entry name" value="ZnF_BED_domain_contain"/>
</dbReference>
<dbReference type="InterPro" id="IPR025525">
    <property type="entry name" value="hAT-like_transposase_RNase-H"/>
</dbReference>
<dbReference type="AlphaFoldDB" id="A0A9R0SZ28"/>
<organism evidence="5 6">
    <name type="scientific">Triticum turgidum subsp. durum</name>
    <name type="common">Durum wheat</name>
    <name type="synonym">Triticum durum</name>
    <dbReference type="NCBI Taxonomy" id="4567"/>
    <lineage>
        <taxon>Eukaryota</taxon>
        <taxon>Viridiplantae</taxon>
        <taxon>Streptophyta</taxon>
        <taxon>Embryophyta</taxon>
        <taxon>Tracheophyta</taxon>
        <taxon>Spermatophyta</taxon>
        <taxon>Magnoliopsida</taxon>
        <taxon>Liliopsida</taxon>
        <taxon>Poales</taxon>
        <taxon>Poaceae</taxon>
        <taxon>BOP clade</taxon>
        <taxon>Pooideae</taxon>
        <taxon>Triticodae</taxon>
        <taxon>Triticeae</taxon>
        <taxon>Triticinae</taxon>
        <taxon>Triticum</taxon>
    </lineage>
</organism>
<feature type="region of interest" description="Disordered" evidence="2">
    <location>
        <begin position="1"/>
        <end position="62"/>
    </location>
</feature>
<dbReference type="Pfam" id="PF14372">
    <property type="entry name" value="hAT-like_RNase-H"/>
    <property type="match status" value="1"/>
</dbReference>
<dbReference type="PANTHER" id="PTHR46481:SF11">
    <property type="entry name" value="ZINC FINGER BED DOMAIN-CONTAINING PROTEIN RICESLEEPER 2-LIKE"/>
    <property type="match status" value="1"/>
</dbReference>
<dbReference type="PANTHER" id="PTHR46481">
    <property type="entry name" value="ZINC FINGER BED DOMAIN-CONTAINING PROTEIN 4"/>
    <property type="match status" value="1"/>
</dbReference>
<protein>
    <recommendedName>
        <fullName evidence="7">BED-type domain-containing protein</fullName>
    </recommendedName>
</protein>
<evidence type="ECO:0000313" key="5">
    <source>
        <dbReference type="EMBL" id="VAI04106.1"/>
    </source>
</evidence>
<sequence>MEEEEDDFDESVHYHEFADPIFVSDEEEDGDGGDETGEDGAGGDEAGEDGAEEEEDNVEVASKRKLTSTVWAEFKRVKVAGKWKAKCVYCNKELGGEPKNGTKHPHYHLGICVLKKIKTKGKTLSQSSLRFGSASQGKVNVENYTFDQDLARKELASMIVVHEYPLSIVDHAGFRRFVSALQPLFKMVTRNTIRKDIVNAYKAERKKAIEYMAGNKSRVAITTDMWTADNQKKGYMAITGHFIDDSWKLRSVIMRFIYVPAPHTGEVIAEELHETLISWNLDEKLSAVTVDNCTTNDKTVKLLVTKIGKTKLMLKGTLLHMRCCAHILNLIVKDGLDAMKPAIEKVRDSVAFWTATPKRVEKFEEIAKYQKVKITRRLTLDCKTRWNSTFTMLSVALPYRSVFARLKKVDKQYESLPSEEEWDFATHVVERLRLFFDITALFSGTDYVTANIYFPKICEIKMNMRQWSTCGNAVIEAMSASMTEKFNKYWTDIQSLMGMATILDPRYKNEMLLVCFAMLYGVNVSSAECEGYVAELVAKLCKLLEEYSLEKDDDESAPSSSFSSMQAPALMSLFNERVAQKRPTTSRMKSELDRYLEDELVPVSQDKFNVLDWWKVAGTRYPTLRMLARDIFAIPVSTVASESAFSTSGRVLCDHRCSLTPEMLETLMCSQDWIRNKYKDGNNANSPSFWTCLQDNQEVLPPPDLESCA</sequence>
<keyword evidence="6" id="KW-1185">Reference proteome</keyword>
<dbReference type="Proteomes" id="UP000324705">
    <property type="component" value="Chromosome 4B"/>
</dbReference>
<proteinExistence type="predicted"/>
<evidence type="ECO:0008006" key="7">
    <source>
        <dbReference type="Google" id="ProtNLM"/>
    </source>
</evidence>
<evidence type="ECO:0000259" key="4">
    <source>
        <dbReference type="Pfam" id="PF14372"/>
    </source>
</evidence>
<dbReference type="Gramene" id="TRITD4Bv1G056090.1">
    <property type="protein sequence ID" value="TRITD4Bv1G056090.1"/>
    <property type="gene ID" value="TRITD4Bv1G056090"/>
</dbReference>
<dbReference type="EMBL" id="LT934118">
    <property type="protein sequence ID" value="VAI04106.1"/>
    <property type="molecule type" value="Genomic_DNA"/>
</dbReference>